<feature type="compositionally biased region" description="Basic residues" evidence="1">
    <location>
        <begin position="107"/>
        <end position="116"/>
    </location>
</feature>
<organism evidence="2 3">
    <name type="scientific">Sphingomonas trueperi</name>
    <dbReference type="NCBI Taxonomy" id="53317"/>
    <lineage>
        <taxon>Bacteria</taxon>
        <taxon>Pseudomonadati</taxon>
        <taxon>Pseudomonadota</taxon>
        <taxon>Alphaproteobacteria</taxon>
        <taxon>Sphingomonadales</taxon>
        <taxon>Sphingomonadaceae</taxon>
        <taxon>Sphingomonas</taxon>
    </lineage>
</organism>
<feature type="compositionally biased region" description="Basic and acidic residues" evidence="1">
    <location>
        <begin position="117"/>
        <end position="127"/>
    </location>
</feature>
<comment type="caution">
    <text evidence="2">The sequence shown here is derived from an EMBL/GenBank/DDBJ whole genome shotgun (WGS) entry which is preliminary data.</text>
</comment>
<evidence type="ECO:0000313" key="3">
    <source>
        <dbReference type="Proteomes" id="UP000531251"/>
    </source>
</evidence>
<dbReference type="AlphaFoldDB" id="A0A7X5XX26"/>
<keyword evidence="3" id="KW-1185">Reference proteome</keyword>
<feature type="region of interest" description="Disordered" evidence="1">
    <location>
        <begin position="101"/>
        <end position="127"/>
    </location>
</feature>
<evidence type="ECO:0000256" key="1">
    <source>
        <dbReference type="SAM" id="MobiDB-lite"/>
    </source>
</evidence>
<sequence length="127" mass="14762">MRQQIVLRDSALLFRRHRQPLLRHGVDRRFRAPARAATQPIERKIVQDGEQPSTLAGSTTAAAPMGERTLRNVLRQIVGIVAMAQHGARIAPQRRYQRLNFSDHLRADRHRHHPRRETREARHYSSV</sequence>
<dbReference type="EMBL" id="JAATJB010000003">
    <property type="protein sequence ID" value="NJB96953.1"/>
    <property type="molecule type" value="Genomic_DNA"/>
</dbReference>
<gene>
    <name evidence="2" type="ORF">GGR89_001259</name>
</gene>
<accession>A0A7X5XX26</accession>
<evidence type="ECO:0000313" key="2">
    <source>
        <dbReference type="EMBL" id="NJB96953.1"/>
    </source>
</evidence>
<name>A0A7X5XX26_9SPHN</name>
<dbReference type="Proteomes" id="UP000531251">
    <property type="component" value="Unassembled WGS sequence"/>
</dbReference>
<protein>
    <submittedName>
        <fullName evidence="2">Uncharacterized protein</fullName>
    </submittedName>
</protein>
<proteinExistence type="predicted"/>
<reference evidence="2 3" key="1">
    <citation type="submission" date="2020-03" db="EMBL/GenBank/DDBJ databases">
        <title>Genomic Encyclopedia of Type Strains, Phase IV (KMG-IV): sequencing the most valuable type-strain genomes for metagenomic binning, comparative biology and taxonomic classification.</title>
        <authorList>
            <person name="Goeker M."/>
        </authorList>
    </citation>
    <scope>NUCLEOTIDE SEQUENCE [LARGE SCALE GENOMIC DNA]</scope>
    <source>
        <strain evidence="2 3">DSM 7225</strain>
    </source>
</reference>